<feature type="compositionally biased region" description="Basic and acidic residues" evidence="1">
    <location>
        <begin position="136"/>
        <end position="147"/>
    </location>
</feature>
<feature type="compositionally biased region" description="Basic residues" evidence="1">
    <location>
        <begin position="1148"/>
        <end position="1164"/>
    </location>
</feature>
<feature type="compositionally biased region" description="Polar residues" evidence="1">
    <location>
        <begin position="245"/>
        <end position="257"/>
    </location>
</feature>
<feature type="compositionally biased region" description="Acidic residues" evidence="1">
    <location>
        <begin position="667"/>
        <end position="715"/>
    </location>
</feature>
<evidence type="ECO:0000313" key="2">
    <source>
        <dbReference type="EMBL" id="PUU74181.1"/>
    </source>
</evidence>
<feature type="compositionally biased region" description="Polar residues" evidence="1">
    <location>
        <begin position="37"/>
        <end position="54"/>
    </location>
</feature>
<feature type="compositionally biased region" description="Basic residues" evidence="1">
    <location>
        <begin position="851"/>
        <end position="861"/>
    </location>
</feature>
<feature type="region of interest" description="Disordered" evidence="1">
    <location>
        <begin position="331"/>
        <end position="377"/>
    </location>
</feature>
<feature type="compositionally biased region" description="Polar residues" evidence="1">
    <location>
        <begin position="171"/>
        <end position="200"/>
    </location>
</feature>
<evidence type="ECO:0000313" key="3">
    <source>
        <dbReference type="Proteomes" id="UP000244722"/>
    </source>
</evidence>
<feature type="compositionally biased region" description="Basic and acidic residues" evidence="1">
    <location>
        <begin position="1020"/>
        <end position="1029"/>
    </location>
</feature>
<dbReference type="EMBL" id="NESQ01000318">
    <property type="protein sequence ID" value="PUU74181.1"/>
    <property type="molecule type" value="Genomic_DNA"/>
</dbReference>
<gene>
    <name evidence="2" type="ORF">B9Z19DRAFT_1133782</name>
</gene>
<proteinExistence type="predicted"/>
<feature type="compositionally biased region" description="Polar residues" evidence="1">
    <location>
        <begin position="1271"/>
        <end position="1285"/>
    </location>
</feature>
<feature type="compositionally biased region" description="Basic residues" evidence="1">
    <location>
        <begin position="207"/>
        <end position="216"/>
    </location>
</feature>
<feature type="region of interest" description="Disordered" evidence="1">
    <location>
        <begin position="936"/>
        <end position="1045"/>
    </location>
</feature>
<protein>
    <submittedName>
        <fullName evidence="2">Uncharacterized protein</fullName>
    </submittedName>
</protein>
<feature type="compositionally biased region" description="Polar residues" evidence="1">
    <location>
        <begin position="1303"/>
        <end position="1316"/>
    </location>
</feature>
<feature type="compositionally biased region" description="Basic and acidic residues" evidence="1">
    <location>
        <begin position="890"/>
        <end position="899"/>
    </location>
</feature>
<feature type="region of interest" description="Disordered" evidence="1">
    <location>
        <begin position="442"/>
        <end position="465"/>
    </location>
</feature>
<feature type="region of interest" description="Disordered" evidence="1">
    <location>
        <begin position="839"/>
        <end position="870"/>
    </location>
</feature>
<feature type="compositionally biased region" description="Polar residues" evidence="1">
    <location>
        <begin position="393"/>
        <end position="412"/>
    </location>
</feature>
<feature type="compositionally biased region" description="Polar residues" evidence="1">
    <location>
        <begin position="491"/>
        <end position="501"/>
    </location>
</feature>
<feature type="region of interest" description="Disordered" evidence="1">
    <location>
        <begin position="890"/>
        <end position="911"/>
    </location>
</feature>
<feature type="region of interest" description="Disordered" evidence="1">
    <location>
        <begin position="665"/>
        <end position="715"/>
    </location>
</feature>
<feature type="region of interest" description="Disordered" evidence="1">
    <location>
        <begin position="392"/>
        <end position="412"/>
    </location>
</feature>
<name>A0A2T6ZFB0_TUBBO</name>
<comment type="caution">
    <text evidence="2">The sequence shown here is derived from an EMBL/GenBank/DDBJ whole genome shotgun (WGS) entry which is preliminary data.</text>
</comment>
<reference evidence="2 3" key="1">
    <citation type="submission" date="2017-04" db="EMBL/GenBank/DDBJ databases">
        <title>Draft genome sequence of Tuber borchii Vittad., a whitish edible truffle.</title>
        <authorList>
            <consortium name="DOE Joint Genome Institute"/>
            <person name="Murat C."/>
            <person name="Kuo A."/>
            <person name="Barry K.W."/>
            <person name="Clum A."/>
            <person name="Dockter R.B."/>
            <person name="Fauchery L."/>
            <person name="Iotti M."/>
            <person name="Kohler A."/>
            <person name="Labutti K."/>
            <person name="Lindquist E.A."/>
            <person name="Lipzen A."/>
            <person name="Ohm R.A."/>
            <person name="Wang M."/>
            <person name="Grigoriev I.V."/>
            <person name="Zambonelli A."/>
            <person name="Martin F.M."/>
        </authorList>
    </citation>
    <scope>NUCLEOTIDE SEQUENCE [LARGE SCALE GENOMIC DNA]</scope>
    <source>
        <strain evidence="2 3">Tbo3840</strain>
    </source>
</reference>
<feature type="compositionally biased region" description="Basic and acidic residues" evidence="1">
    <location>
        <begin position="502"/>
        <end position="514"/>
    </location>
</feature>
<feature type="region of interest" description="Disordered" evidence="1">
    <location>
        <begin position="1269"/>
        <end position="1394"/>
    </location>
</feature>
<feature type="compositionally biased region" description="Acidic residues" evidence="1">
    <location>
        <begin position="126"/>
        <end position="135"/>
    </location>
</feature>
<dbReference type="OrthoDB" id="5379327at2759"/>
<sequence length="1394" mass="150658">MARRRTKSMAEASNSPPPAAIARATRSRKSLALPSLLETQQPLPMTLDQGSTGQRRSSRSAPKRGEGLALSPTTGISPMVTRGKQAKDESDGKDKDHEDEAPRDHWRSSENSTKRIATPPPILDARDDDDESLVDEADKKDEEHLDEDRQEDDNDYGHREEDEGTVLPGPLSTNSSPDGQGSYTSSLNGRDRMSSPSASRNCDAASAKRRRKKTRNPHISPNKQRQLRQKQKEREEKRKCDVVSSPVSTAGSGSGTFLNPYPPVPVATEGIPIPASPPPSIAPPTVNRAFEEDFGPLFNGKTNTQEASGGPDTPVDASSLNAAAAFLLETATGEGEFRESESRERVSRDSSAEVGRSVIIAPETQDEDMPDVPAQPDASLLNVATNDLPIAESPSNQLLAEQQKNGDYATESTLSGQVSPIIAGVSTPATTVNEIAGSRHARCLGGESPRSQASPVRGLECSKTSGTSEKDILNISFGRRLSLGPSCADISENSNASTGDNTVKENNTKSRESNTRLVVRDGPPSPKLERRDTESSVGGIGSPIKITSPRERIEIRVQLEDRDLDSVTTDEVNAAASVLLQMLNPNNLVSTIGRKRSHSEISSRGGGSSPGHRASSKKLPCPTCSITVEQILSCLERKSAGDRRINLEEFTDKHRELCAKNFRDESLVSEEEMEEEDEYGDYDEEEGDEGEEGDAGEGLDGESEGEEEDHAADGDEELVEEVDGVIQKTVPAASGAGEALRKMAESLPGYLSLKPEDVDREIEIRRSAITAGRLPEGKSIEDILFIPITPVSAFQEYLENSKTLAEKFLVEEKIVEALADMQAEYWMIDEVIKRKEASTPDGERATIGKPVRGRQKRKPRVARNPLEPDDPVVWEDKKEAELYGFSYDPAIDKRGKQNADEQQAGKYSIRGRELRSRQKAVEMVLYPGYEHIDQRVQTIQPKATRRRKPAADKEKSGESLEQLRAGSAPPPVSAAPQKKRPGRPPKNASSALFLSAAVKDQASAQALSRTHSADNVARPRVGEKPKVDPNRTPPSSLSGTLVRSPPNCLKIKFRGARLAEYLNIVSQESNLASTQSDFYSRPGPSSLVPATTQSEPVSPTRFYPDKPTRQSDSFMSLMNGGVGGQRSESPVYDSAESNLGEYEGVGRGKPRSRGRGRARGRARGTRGPGRPARGSGLKVETSNAANPIGRGEPLSANPETPTLSAVEYSEAEDAAIGAASDRGHNYHSNAFQALPKAPSSAKHSTPAVMRFNSTSTPSMFSVFPTRLGQHQLPSTSTSPTYNDNRSSVETDHGRPRVRGKTYKTPTSVSLTEAQPKTTKEEEFIAAQNGNLGKRKRVKTALAYEAPRRKARAVAGRDGAVGGGHSPGSVSGERDDETDSSEPDDDDSGGYGNSK</sequence>
<feature type="compositionally biased region" description="Basic and acidic residues" evidence="1">
    <location>
        <begin position="230"/>
        <end position="241"/>
    </location>
</feature>
<accession>A0A2T6ZFB0</accession>
<feature type="compositionally biased region" description="Acidic residues" evidence="1">
    <location>
        <begin position="1373"/>
        <end position="1387"/>
    </location>
</feature>
<dbReference type="Proteomes" id="UP000244722">
    <property type="component" value="Unassembled WGS sequence"/>
</dbReference>
<feature type="compositionally biased region" description="Basic and acidic residues" evidence="1">
    <location>
        <begin position="85"/>
        <end position="108"/>
    </location>
</feature>
<feature type="region of interest" description="Disordered" evidence="1">
    <location>
        <begin position="1071"/>
        <end position="1200"/>
    </location>
</feature>
<feature type="region of interest" description="Disordered" evidence="1">
    <location>
        <begin position="1"/>
        <end position="318"/>
    </location>
</feature>
<feature type="compositionally biased region" description="Basic and acidic residues" evidence="1">
    <location>
        <begin position="949"/>
        <end position="958"/>
    </location>
</feature>
<feature type="region of interest" description="Disordered" evidence="1">
    <location>
        <begin position="593"/>
        <end position="619"/>
    </location>
</feature>
<feature type="compositionally biased region" description="Polar residues" evidence="1">
    <location>
        <begin position="1088"/>
        <end position="1097"/>
    </location>
</feature>
<keyword evidence="3" id="KW-1185">Reference proteome</keyword>
<dbReference type="STRING" id="42251.A0A2T6ZFB0"/>
<evidence type="ECO:0000256" key="1">
    <source>
        <dbReference type="SAM" id="MobiDB-lite"/>
    </source>
</evidence>
<feature type="region of interest" description="Disordered" evidence="1">
    <location>
        <begin position="490"/>
        <end position="545"/>
    </location>
</feature>
<feature type="compositionally biased region" description="Basic and acidic residues" evidence="1">
    <location>
        <begin position="335"/>
        <end position="351"/>
    </location>
</feature>
<organism evidence="2 3">
    <name type="scientific">Tuber borchii</name>
    <name type="common">White truffle</name>
    <dbReference type="NCBI Taxonomy" id="42251"/>
    <lineage>
        <taxon>Eukaryota</taxon>
        <taxon>Fungi</taxon>
        <taxon>Dikarya</taxon>
        <taxon>Ascomycota</taxon>
        <taxon>Pezizomycotina</taxon>
        <taxon>Pezizomycetes</taxon>
        <taxon>Pezizales</taxon>
        <taxon>Tuberaceae</taxon>
        <taxon>Tuber</taxon>
    </lineage>
</organism>